<evidence type="ECO:0000313" key="2">
    <source>
        <dbReference type="EMBL" id="MFC7275821.1"/>
    </source>
</evidence>
<dbReference type="EMBL" id="JBHTBJ010000011">
    <property type="protein sequence ID" value="MFC7275821.1"/>
    <property type="molecule type" value="Genomic_DNA"/>
</dbReference>
<name>A0ABW2HT54_9ACTN</name>
<evidence type="ECO:0000256" key="1">
    <source>
        <dbReference type="SAM" id="SignalP"/>
    </source>
</evidence>
<reference evidence="3" key="1">
    <citation type="journal article" date="2019" name="Int. J. Syst. Evol. Microbiol.">
        <title>The Global Catalogue of Microorganisms (GCM) 10K type strain sequencing project: providing services to taxonomists for standard genome sequencing and annotation.</title>
        <authorList>
            <consortium name="The Broad Institute Genomics Platform"/>
            <consortium name="The Broad Institute Genome Sequencing Center for Infectious Disease"/>
            <person name="Wu L."/>
            <person name="Ma J."/>
        </authorList>
    </citation>
    <scope>NUCLEOTIDE SEQUENCE [LARGE SCALE GENOMIC DNA]</scope>
    <source>
        <strain evidence="3">XZYJT-10</strain>
    </source>
</reference>
<protein>
    <submittedName>
        <fullName evidence="2">Uncharacterized protein</fullName>
    </submittedName>
</protein>
<keyword evidence="1" id="KW-0732">Signal</keyword>
<comment type="caution">
    <text evidence="2">The sequence shown here is derived from an EMBL/GenBank/DDBJ whole genome shotgun (WGS) entry which is preliminary data.</text>
</comment>
<feature type="chain" id="PRO_5046007462" evidence="1">
    <location>
        <begin position="29"/>
        <end position="338"/>
    </location>
</feature>
<organism evidence="2 3">
    <name type="scientific">Paractinoplanes rhizophilus</name>
    <dbReference type="NCBI Taxonomy" id="1416877"/>
    <lineage>
        <taxon>Bacteria</taxon>
        <taxon>Bacillati</taxon>
        <taxon>Actinomycetota</taxon>
        <taxon>Actinomycetes</taxon>
        <taxon>Micromonosporales</taxon>
        <taxon>Micromonosporaceae</taxon>
        <taxon>Paractinoplanes</taxon>
    </lineage>
</organism>
<sequence length="338" mass="36424">MNKSRSAGALFLAALLSIFLVPAQPARAASAGDLELVAGCYYTNPEHTMRYESNGRWTPFTDVTVNWPGPSLTTKGAAVARVGFSSHTVALDANGNMWHAVRPSGGLWTPFNAVEPFAGSHAPFQQIAATSVGADLWVVASTTHGAYLTIRTGATGLWSPFDWFYSVVPEQQIIDLGVTWVYNSDVYPFITRSDGGLRTGALRGGTLINQWDISGNIRSASADSTRGGMIHLTAVTRSDQVVHQALPRLGQWTGWRDVEATMGFHRPANTTIWEVATGVDSLDRAFVTARAYGPGGDVIWNGMRRADGYWTQFAEPKNFGAGQVCRGNDVISVSSTAH</sequence>
<dbReference type="Proteomes" id="UP001596548">
    <property type="component" value="Unassembled WGS sequence"/>
</dbReference>
<accession>A0ABW2HT54</accession>
<gene>
    <name evidence="2" type="ORF">ACFQS1_17665</name>
</gene>
<feature type="signal peptide" evidence="1">
    <location>
        <begin position="1"/>
        <end position="28"/>
    </location>
</feature>
<dbReference type="SUPFAM" id="SSF89372">
    <property type="entry name" value="Fucose-specific lectin"/>
    <property type="match status" value="1"/>
</dbReference>
<keyword evidence="3" id="KW-1185">Reference proteome</keyword>
<proteinExistence type="predicted"/>
<evidence type="ECO:0000313" key="3">
    <source>
        <dbReference type="Proteomes" id="UP001596548"/>
    </source>
</evidence>
<dbReference type="RefSeq" id="WP_378969362.1">
    <property type="nucleotide sequence ID" value="NZ_JBHTBJ010000011.1"/>
</dbReference>